<dbReference type="Pfam" id="PF01832">
    <property type="entry name" value="Glucosaminidase"/>
    <property type="match status" value="1"/>
</dbReference>
<dbReference type="Gene3D" id="3.90.70.10">
    <property type="entry name" value="Cysteine proteinases"/>
    <property type="match status" value="1"/>
</dbReference>
<dbReference type="PANTHER" id="PTHR33308:SF9">
    <property type="entry name" value="PEPTIDOGLYCAN HYDROLASE FLGJ"/>
    <property type="match status" value="1"/>
</dbReference>
<gene>
    <name evidence="1" type="ORF">S-CBP3_0005</name>
</gene>
<keyword evidence="2" id="KW-1185">Reference proteome</keyword>
<sequence length="322" mass="36207">MVLLDVRQYYLQTDSATRHGDRMCFSSTCAMAVKYLRPDALLGSNADDDYLRTVLKYGDTTQSTSQIKACQQYGVLASFYQKGTKQTLLNELKAGYPVAVGILHKGHVSNPVGGGHWMLLIGDDGEHGIFHDPYGEMDNVNGGYVTVGRGGKSVKYTWRNWLKRWEVEGQGTGWFMTFRSTQQTRPITTYDNTWAGVKAAAKDAGAKYPEVVAAQWALESGYGKHTSGKNNFFGLKGSGTERETKEFINGKWITIRAGFIDFPDLQTCVSYLVDRWYHDYKTYKGVNRAVSREDCARLLKREGYATDPAYPEKLIRLMSEND</sequence>
<evidence type="ECO:0000313" key="1">
    <source>
        <dbReference type="EMBL" id="AGK86562.1"/>
    </source>
</evidence>
<dbReference type="OrthoDB" id="13715at10239"/>
<dbReference type="Proteomes" id="UP000030044">
    <property type="component" value="Segment"/>
</dbReference>
<name>A0A096VKI3_9CAUD</name>
<dbReference type="KEGG" id="vg:22112349"/>
<dbReference type="InterPro" id="IPR002901">
    <property type="entry name" value="MGlyc_endo_b_GlcNAc-like_dom"/>
</dbReference>
<protein>
    <submittedName>
        <fullName evidence="1">Lysozyme</fullName>
    </submittedName>
</protein>
<accession>A0A096VKI3</accession>
<proteinExistence type="predicted"/>
<organism evidence="1 2">
    <name type="scientific">Synechococcus phage S-CBP3</name>
    <dbReference type="NCBI Taxonomy" id="756276"/>
    <lineage>
        <taxon>Viruses</taxon>
        <taxon>Duplodnaviria</taxon>
        <taxon>Heunggongvirae</taxon>
        <taxon>Uroviricota</taxon>
        <taxon>Caudoviricetes</taxon>
        <taxon>Autographivirales</taxon>
        <taxon>Lirvirus</taxon>
        <taxon>Lirvirus SCBP3</taxon>
    </lineage>
</organism>
<reference evidence="2" key="1">
    <citation type="submission" date="2012-12" db="EMBL/GenBank/DDBJ databases">
        <title>Genomics of marine cyanopodoviruses.</title>
        <authorList>
            <person name="Huang S."/>
            <person name="Chen F."/>
        </authorList>
    </citation>
    <scope>NUCLEOTIDE SEQUENCE [LARGE SCALE GENOMIC DNA]</scope>
</reference>
<dbReference type="InterPro" id="IPR051056">
    <property type="entry name" value="Glycosyl_Hydrolase_73"/>
</dbReference>
<evidence type="ECO:0000313" key="2">
    <source>
        <dbReference type="Proteomes" id="UP000030044"/>
    </source>
</evidence>
<dbReference type="EMBL" id="KC310803">
    <property type="protein sequence ID" value="AGK86562.1"/>
    <property type="molecule type" value="Genomic_DNA"/>
</dbReference>
<reference evidence="1 2" key="2">
    <citation type="journal article" date="2015" name="PLoS ONE">
        <title>Comparative Genomic and Phylogenomic Analyses Reveal a Conserved Core Genome Shared by Estuarine and Oceanic Cyanopodoviruses.</title>
        <authorList>
            <person name="Huang S."/>
            <person name="Zhang S."/>
            <person name="Jiao N."/>
            <person name="Chen F."/>
        </authorList>
    </citation>
    <scope>NUCLEOTIDE SEQUENCE [LARGE SCALE GENOMIC DNA]</scope>
</reference>
<dbReference type="SMART" id="SM00047">
    <property type="entry name" value="LYZ2"/>
    <property type="match status" value="1"/>
</dbReference>
<dbReference type="PANTHER" id="PTHR33308">
    <property type="entry name" value="PEPTIDOGLYCAN HYDROLASE FLGJ"/>
    <property type="match status" value="1"/>
</dbReference>
<dbReference type="Gene3D" id="1.10.530.10">
    <property type="match status" value="1"/>
</dbReference>
<dbReference type="GO" id="GO:0004040">
    <property type="term" value="F:amidase activity"/>
    <property type="evidence" value="ECO:0007669"/>
    <property type="project" value="InterPro"/>
</dbReference>